<evidence type="ECO:0000313" key="8">
    <source>
        <dbReference type="Proteomes" id="UP001143391"/>
    </source>
</evidence>
<dbReference type="PROSITE" id="PS51128">
    <property type="entry name" value="ZF_DKSA_2"/>
    <property type="match status" value="1"/>
</dbReference>
<comment type="caution">
    <text evidence="7">The sequence shown here is derived from an EMBL/GenBank/DDBJ whole genome shotgun (WGS) entry which is preliminary data.</text>
</comment>
<dbReference type="SUPFAM" id="SSF109635">
    <property type="entry name" value="DnaK suppressor protein DksA, alpha-hairpin domain"/>
    <property type="match status" value="1"/>
</dbReference>
<name>A0ABT5YF81_9GAMM</name>
<dbReference type="PANTHER" id="PTHR33823">
    <property type="entry name" value="RNA POLYMERASE-BINDING TRANSCRIPTION FACTOR DKSA-RELATED"/>
    <property type="match status" value="1"/>
</dbReference>
<dbReference type="Gene3D" id="1.20.120.910">
    <property type="entry name" value="DksA, coiled-coil domain"/>
    <property type="match status" value="1"/>
</dbReference>
<protein>
    <submittedName>
        <fullName evidence="7">TraR/DksA family transcriptional regulator</fullName>
    </submittedName>
</protein>
<sequence length="155" mass="17489">MTSEELEKFRNLLLKWQEDLLSTSDVRDESSGTVHLDQQSVGRLSRMDALQSQELAKAGKERAERQLKMIEAALTRIDNDDYGECMECGEPINPKRLEIDPASLYCIDCAVSPGKTPDLPKQPPRHRTHQPGHDQVNHQHNNGCRNYPVPNTPCG</sequence>
<feature type="domain" description="Zinc finger DksA/TraR C4-type" evidence="6">
    <location>
        <begin position="81"/>
        <end position="110"/>
    </location>
</feature>
<dbReference type="Proteomes" id="UP001143391">
    <property type="component" value="Unassembled WGS sequence"/>
</dbReference>
<dbReference type="InterPro" id="IPR000962">
    <property type="entry name" value="Znf_DskA_TraR"/>
</dbReference>
<keyword evidence="8" id="KW-1185">Reference proteome</keyword>
<keyword evidence="3" id="KW-0862">Zinc</keyword>
<keyword evidence="2" id="KW-0863">Zinc-finger</keyword>
<accession>A0ABT5YF81</accession>
<proteinExistence type="predicted"/>
<feature type="zinc finger region" description="dksA C4-type" evidence="4">
    <location>
        <begin position="85"/>
        <end position="109"/>
    </location>
</feature>
<evidence type="ECO:0000256" key="3">
    <source>
        <dbReference type="ARBA" id="ARBA00022833"/>
    </source>
</evidence>
<evidence type="ECO:0000256" key="1">
    <source>
        <dbReference type="ARBA" id="ARBA00022723"/>
    </source>
</evidence>
<dbReference type="EMBL" id="JANCMW010000015">
    <property type="protein sequence ID" value="MDF0752349.1"/>
    <property type="molecule type" value="Genomic_DNA"/>
</dbReference>
<dbReference type="InterPro" id="IPR037187">
    <property type="entry name" value="DnaK_N"/>
</dbReference>
<dbReference type="SUPFAM" id="SSF57716">
    <property type="entry name" value="Glucocorticoid receptor-like (DNA-binding domain)"/>
    <property type="match status" value="1"/>
</dbReference>
<evidence type="ECO:0000313" key="7">
    <source>
        <dbReference type="EMBL" id="MDF0752349.1"/>
    </source>
</evidence>
<keyword evidence="1" id="KW-0479">Metal-binding</keyword>
<evidence type="ECO:0000256" key="5">
    <source>
        <dbReference type="SAM" id="MobiDB-lite"/>
    </source>
</evidence>
<feature type="region of interest" description="Disordered" evidence="5">
    <location>
        <begin position="115"/>
        <end position="155"/>
    </location>
</feature>
<dbReference type="PANTHER" id="PTHR33823:SF4">
    <property type="entry name" value="GENERAL STRESS PROTEIN 16O"/>
    <property type="match status" value="1"/>
</dbReference>
<dbReference type="Pfam" id="PF01258">
    <property type="entry name" value="zf-dskA_traR"/>
    <property type="match status" value="1"/>
</dbReference>
<evidence type="ECO:0000256" key="2">
    <source>
        <dbReference type="ARBA" id="ARBA00022771"/>
    </source>
</evidence>
<organism evidence="7 8">
    <name type="scientific">Marinobacter iranensis</name>
    <dbReference type="NCBI Taxonomy" id="2962607"/>
    <lineage>
        <taxon>Bacteria</taxon>
        <taxon>Pseudomonadati</taxon>
        <taxon>Pseudomonadota</taxon>
        <taxon>Gammaproteobacteria</taxon>
        <taxon>Pseudomonadales</taxon>
        <taxon>Marinobacteraceae</taxon>
        <taxon>Marinobacter</taxon>
    </lineage>
</organism>
<evidence type="ECO:0000256" key="4">
    <source>
        <dbReference type="PROSITE-ProRule" id="PRU00510"/>
    </source>
</evidence>
<gene>
    <name evidence="7" type="ORF">NLU14_19140</name>
</gene>
<dbReference type="RefSeq" id="WP_275709584.1">
    <property type="nucleotide sequence ID" value="NZ_JANCMW010000015.1"/>
</dbReference>
<evidence type="ECO:0000259" key="6">
    <source>
        <dbReference type="Pfam" id="PF01258"/>
    </source>
</evidence>
<reference evidence="7" key="1">
    <citation type="submission" date="2022-07" db="EMBL/GenBank/DDBJ databases">
        <title>Marinobacter iranensis a new bacterium isolate from a hipersaline lake in Iran.</title>
        <authorList>
            <person name="Mohammad A.M.A."/>
            <person name="Cristina S.-P."/>
            <person name="Antonio V."/>
        </authorList>
    </citation>
    <scope>NUCLEOTIDE SEQUENCE</scope>
    <source>
        <strain evidence="7">71-i</strain>
    </source>
</reference>